<evidence type="ECO:0000256" key="3">
    <source>
        <dbReference type="ARBA" id="ARBA00022840"/>
    </source>
</evidence>
<comment type="caution">
    <text evidence="7">The sequence shown here is derived from an EMBL/GenBank/DDBJ whole genome shotgun (WGS) entry which is preliminary data.</text>
</comment>
<dbReference type="InterPro" id="IPR004143">
    <property type="entry name" value="BPL_LPL_catalytic"/>
</dbReference>
<evidence type="ECO:0000256" key="5">
    <source>
        <dbReference type="ARBA" id="ARBA00024227"/>
    </source>
</evidence>
<sequence>MDASLITPGPPWLPAEVHESVDSTNAVLRRDPKPWRVVTAEEQTQGRGRLDRAWTTTPGTSIAASVLVPRPRRAPLGWVPLLVGLALREALTTTSGVTIDLKWPNDLLAPADGDRKLAGILAELTPVGIVVGTGVNIDQERADLPVDTATSLRLAGAPGVAREGVLTAYLASLATLLRTVDDDPYAVRSAYVAACATVGRTVVAHLPQGEARGIATDIDADGRLCISTDTGLVAVAAGDVVHVR</sequence>
<dbReference type="eggNOG" id="COG0340">
    <property type="taxonomic scope" value="Bacteria"/>
</dbReference>
<proteinExistence type="predicted"/>
<gene>
    <name evidence="7" type="ORF">N803_15920</name>
</gene>
<dbReference type="Pfam" id="PF02237">
    <property type="entry name" value="BPL_C"/>
    <property type="match status" value="1"/>
</dbReference>
<dbReference type="Gene3D" id="3.30.930.10">
    <property type="entry name" value="Bira Bifunctional Protein, Domain 2"/>
    <property type="match status" value="1"/>
</dbReference>
<dbReference type="PANTHER" id="PTHR12835:SF5">
    <property type="entry name" value="BIOTIN--PROTEIN LIGASE"/>
    <property type="match status" value="1"/>
</dbReference>
<dbReference type="STRING" id="1385521.N803_15920"/>
<dbReference type="InterPro" id="IPR004408">
    <property type="entry name" value="Biotin_CoA_COase_ligase"/>
</dbReference>
<name>A0A0A0JHI8_9MICO</name>
<keyword evidence="8" id="KW-1185">Reference proteome</keyword>
<dbReference type="EC" id="6.3.4.15" evidence="5"/>
<evidence type="ECO:0000256" key="1">
    <source>
        <dbReference type="ARBA" id="ARBA00022598"/>
    </source>
</evidence>
<evidence type="ECO:0000256" key="4">
    <source>
        <dbReference type="ARBA" id="ARBA00023267"/>
    </source>
</evidence>
<protein>
    <recommendedName>
        <fullName evidence="5">biotin--[biotin carboxyl-carrier protein] ligase</fullName>
        <ecNumber evidence="5">6.3.4.15</ecNumber>
    </recommendedName>
</protein>
<dbReference type="SUPFAM" id="SSF50037">
    <property type="entry name" value="C-terminal domain of transcriptional repressors"/>
    <property type="match status" value="1"/>
</dbReference>
<dbReference type="GO" id="GO:0005737">
    <property type="term" value="C:cytoplasm"/>
    <property type="evidence" value="ECO:0007669"/>
    <property type="project" value="TreeGrafter"/>
</dbReference>
<dbReference type="AlphaFoldDB" id="A0A0A0JHI8"/>
<organism evidence="7 8">
    <name type="scientific">Knoellia subterranea KCTC 19937</name>
    <dbReference type="NCBI Taxonomy" id="1385521"/>
    <lineage>
        <taxon>Bacteria</taxon>
        <taxon>Bacillati</taxon>
        <taxon>Actinomycetota</taxon>
        <taxon>Actinomycetes</taxon>
        <taxon>Micrococcales</taxon>
        <taxon>Intrasporangiaceae</taxon>
        <taxon>Knoellia</taxon>
    </lineage>
</organism>
<evidence type="ECO:0000256" key="2">
    <source>
        <dbReference type="ARBA" id="ARBA00022741"/>
    </source>
</evidence>
<reference evidence="7 8" key="1">
    <citation type="submission" date="2013-08" db="EMBL/GenBank/DDBJ databases">
        <title>The genome sequence of Knoellia subterranea.</title>
        <authorList>
            <person name="Zhu W."/>
            <person name="Wang G."/>
        </authorList>
    </citation>
    <scope>NUCLEOTIDE SEQUENCE [LARGE SCALE GENOMIC DNA]</scope>
    <source>
        <strain evidence="7 8">KCTC 19937</strain>
    </source>
</reference>
<keyword evidence="2" id="KW-0547">Nucleotide-binding</keyword>
<dbReference type="OrthoDB" id="9807064at2"/>
<dbReference type="EMBL" id="AVPK01000007">
    <property type="protein sequence ID" value="KGN36900.1"/>
    <property type="molecule type" value="Genomic_DNA"/>
</dbReference>
<evidence type="ECO:0000313" key="8">
    <source>
        <dbReference type="Proteomes" id="UP000030011"/>
    </source>
</evidence>
<dbReference type="Pfam" id="PF03099">
    <property type="entry name" value="BPL_LplA_LipB"/>
    <property type="match status" value="1"/>
</dbReference>
<feature type="domain" description="BPL/LPL catalytic" evidence="6">
    <location>
        <begin position="7"/>
        <end position="181"/>
    </location>
</feature>
<dbReference type="PANTHER" id="PTHR12835">
    <property type="entry name" value="BIOTIN PROTEIN LIGASE"/>
    <property type="match status" value="1"/>
</dbReference>
<dbReference type="InterPro" id="IPR045864">
    <property type="entry name" value="aa-tRNA-synth_II/BPL/LPL"/>
</dbReference>
<dbReference type="CDD" id="cd16442">
    <property type="entry name" value="BPL"/>
    <property type="match status" value="1"/>
</dbReference>
<dbReference type="SUPFAM" id="SSF55681">
    <property type="entry name" value="Class II aaRS and biotin synthetases"/>
    <property type="match status" value="1"/>
</dbReference>
<dbReference type="Gene3D" id="2.30.30.100">
    <property type="match status" value="1"/>
</dbReference>
<accession>A0A0A0JHI8</accession>
<dbReference type="Proteomes" id="UP000030011">
    <property type="component" value="Unassembled WGS sequence"/>
</dbReference>
<dbReference type="NCBIfam" id="TIGR00121">
    <property type="entry name" value="birA_ligase"/>
    <property type="match status" value="1"/>
</dbReference>
<keyword evidence="4" id="KW-0092">Biotin</keyword>
<keyword evidence="3" id="KW-0067">ATP-binding</keyword>
<dbReference type="InterPro" id="IPR008988">
    <property type="entry name" value="Transcriptional_repressor_C"/>
</dbReference>
<dbReference type="GO" id="GO:0005524">
    <property type="term" value="F:ATP binding"/>
    <property type="evidence" value="ECO:0007669"/>
    <property type="project" value="UniProtKB-KW"/>
</dbReference>
<keyword evidence="1" id="KW-0436">Ligase</keyword>
<evidence type="ECO:0000313" key="7">
    <source>
        <dbReference type="EMBL" id="KGN36900.1"/>
    </source>
</evidence>
<evidence type="ECO:0000259" key="6">
    <source>
        <dbReference type="PROSITE" id="PS51733"/>
    </source>
</evidence>
<dbReference type="InterPro" id="IPR003142">
    <property type="entry name" value="BPL_C"/>
</dbReference>
<dbReference type="GO" id="GO:0004077">
    <property type="term" value="F:biotin--[biotin carboxyl-carrier protein] ligase activity"/>
    <property type="evidence" value="ECO:0007669"/>
    <property type="project" value="UniProtKB-EC"/>
</dbReference>
<dbReference type="PROSITE" id="PS51733">
    <property type="entry name" value="BPL_LPL_CATALYTIC"/>
    <property type="match status" value="1"/>
</dbReference>